<feature type="transmembrane region" description="Helical" evidence="1">
    <location>
        <begin position="79"/>
        <end position="97"/>
    </location>
</feature>
<sequence length="244" mass="27997">MTCRNCHTDFNGNYCNNCGQSAKTKRFSFKYFVRESFASSLDIENGFFLSFKLLLLNPGKSIKAYIQGSRVSLYPPAKFLILSGAIATFLAIRYRFYSDSYIAGLSELSDMDPKGFLNFAEEYATLINALTIPIFAFFSYLFFKSKGYNYTENLVLNMYITVMQMMGLLFFVPFLEFFPDFKGPILIIYTLGTLLYNVWAYLDFFDARNSKGVLTIALILIASYLTQYLVNNLIFLLITQASWL</sequence>
<reference evidence="2" key="1">
    <citation type="submission" date="2023-06" db="EMBL/GenBank/DDBJ databases">
        <title>Genomic of Parafulvivirga corallium.</title>
        <authorList>
            <person name="Wang G."/>
        </authorList>
    </citation>
    <scope>NUCLEOTIDE SEQUENCE</scope>
    <source>
        <strain evidence="2">BMA10</strain>
    </source>
</reference>
<dbReference type="Proteomes" id="UP001172082">
    <property type="component" value="Unassembled WGS sequence"/>
</dbReference>
<keyword evidence="1" id="KW-0812">Transmembrane</keyword>
<accession>A0ABT8KJH0</accession>
<organism evidence="2 3">
    <name type="scientific">Splendidivirga corallicola</name>
    <dbReference type="NCBI Taxonomy" id="3051826"/>
    <lineage>
        <taxon>Bacteria</taxon>
        <taxon>Pseudomonadati</taxon>
        <taxon>Bacteroidota</taxon>
        <taxon>Cytophagia</taxon>
        <taxon>Cytophagales</taxon>
        <taxon>Splendidivirgaceae</taxon>
        <taxon>Splendidivirga</taxon>
    </lineage>
</organism>
<comment type="caution">
    <text evidence="2">The sequence shown here is derived from an EMBL/GenBank/DDBJ whole genome shotgun (WGS) entry which is preliminary data.</text>
</comment>
<evidence type="ECO:0000313" key="3">
    <source>
        <dbReference type="Proteomes" id="UP001172082"/>
    </source>
</evidence>
<evidence type="ECO:0000313" key="2">
    <source>
        <dbReference type="EMBL" id="MDN5199893.1"/>
    </source>
</evidence>
<feature type="transmembrane region" description="Helical" evidence="1">
    <location>
        <begin position="155"/>
        <end position="175"/>
    </location>
</feature>
<keyword evidence="3" id="KW-1185">Reference proteome</keyword>
<gene>
    <name evidence="2" type="ORF">QQ008_00930</name>
</gene>
<name>A0ABT8KJH0_9BACT</name>
<evidence type="ECO:0000256" key="1">
    <source>
        <dbReference type="SAM" id="Phobius"/>
    </source>
</evidence>
<feature type="transmembrane region" description="Helical" evidence="1">
    <location>
        <begin position="181"/>
        <end position="202"/>
    </location>
</feature>
<feature type="transmembrane region" description="Helical" evidence="1">
    <location>
        <begin position="214"/>
        <end position="238"/>
    </location>
</feature>
<dbReference type="Pfam" id="PF12412">
    <property type="entry name" value="DUF3667"/>
    <property type="match status" value="1"/>
</dbReference>
<dbReference type="EMBL" id="JAUJEA010000001">
    <property type="protein sequence ID" value="MDN5199893.1"/>
    <property type="molecule type" value="Genomic_DNA"/>
</dbReference>
<proteinExistence type="predicted"/>
<keyword evidence="1" id="KW-0472">Membrane</keyword>
<dbReference type="InterPro" id="IPR022134">
    <property type="entry name" value="DUF3667"/>
</dbReference>
<protein>
    <submittedName>
        <fullName evidence="2">DUF3667 domain-containing protein</fullName>
    </submittedName>
</protein>
<feature type="transmembrane region" description="Helical" evidence="1">
    <location>
        <begin position="123"/>
        <end position="143"/>
    </location>
</feature>
<dbReference type="RefSeq" id="WP_346749923.1">
    <property type="nucleotide sequence ID" value="NZ_JAUJEA010000001.1"/>
</dbReference>
<keyword evidence="1" id="KW-1133">Transmembrane helix</keyword>